<dbReference type="PROSITE" id="PS51892">
    <property type="entry name" value="SUBTILASE"/>
    <property type="match status" value="1"/>
</dbReference>
<dbReference type="PROSITE" id="PS00137">
    <property type="entry name" value="SUBTILASE_HIS"/>
    <property type="match status" value="1"/>
</dbReference>
<dbReference type="InterPro" id="IPR037045">
    <property type="entry name" value="S8pro/Inhibitor_I9_sf"/>
</dbReference>
<dbReference type="CDD" id="cd04077">
    <property type="entry name" value="Peptidases_S8_PCSK9_ProteinaseK_like"/>
    <property type="match status" value="1"/>
</dbReference>
<dbReference type="Proteomes" id="UP001141259">
    <property type="component" value="Unassembled WGS sequence"/>
</dbReference>
<feature type="active site" description="Charge relay system" evidence="5">
    <location>
        <position position="152"/>
    </location>
</feature>
<dbReference type="InterPro" id="IPR034193">
    <property type="entry name" value="PCSK9_ProteinaseK-like"/>
</dbReference>
<dbReference type="InterPro" id="IPR000209">
    <property type="entry name" value="Peptidase_S8/S53_dom"/>
</dbReference>
<evidence type="ECO:0000256" key="4">
    <source>
        <dbReference type="ARBA" id="ARBA00022825"/>
    </source>
</evidence>
<dbReference type="Gene3D" id="3.30.70.80">
    <property type="entry name" value="Peptidase S8 propeptide/proteinase inhibitor I9"/>
    <property type="match status" value="1"/>
</dbReference>
<dbReference type="SUPFAM" id="SSF54897">
    <property type="entry name" value="Protease propeptides/inhibitors"/>
    <property type="match status" value="1"/>
</dbReference>
<dbReference type="InterPro" id="IPR023827">
    <property type="entry name" value="Peptidase_S8_Asp-AS"/>
</dbReference>
<evidence type="ECO:0000256" key="6">
    <source>
        <dbReference type="RuleBase" id="RU003355"/>
    </source>
</evidence>
<dbReference type="AlphaFoldDB" id="A0A9X2VS34"/>
<evidence type="ECO:0000313" key="9">
    <source>
        <dbReference type="EMBL" id="MCS7481616.1"/>
    </source>
</evidence>
<dbReference type="GO" id="GO:0005975">
    <property type="term" value="P:carbohydrate metabolic process"/>
    <property type="evidence" value="ECO:0007669"/>
    <property type="project" value="UniProtKB-ARBA"/>
</dbReference>
<organism evidence="9 10">
    <name type="scientific">Umezawaea endophytica</name>
    <dbReference type="NCBI Taxonomy" id="1654476"/>
    <lineage>
        <taxon>Bacteria</taxon>
        <taxon>Bacillati</taxon>
        <taxon>Actinomycetota</taxon>
        <taxon>Actinomycetes</taxon>
        <taxon>Pseudonocardiales</taxon>
        <taxon>Pseudonocardiaceae</taxon>
        <taxon>Umezawaea</taxon>
    </lineage>
</organism>
<dbReference type="GO" id="GO:0004252">
    <property type="term" value="F:serine-type endopeptidase activity"/>
    <property type="evidence" value="ECO:0007669"/>
    <property type="project" value="UniProtKB-UniRule"/>
</dbReference>
<dbReference type="InterPro" id="IPR023828">
    <property type="entry name" value="Peptidase_S8_Ser-AS"/>
</dbReference>
<keyword evidence="2 5" id="KW-0645">Protease</keyword>
<dbReference type="InterPro" id="IPR010259">
    <property type="entry name" value="S8pro/Inhibitor_I9"/>
</dbReference>
<evidence type="ECO:0000313" key="10">
    <source>
        <dbReference type="Proteomes" id="UP001141259"/>
    </source>
</evidence>
<reference evidence="9" key="1">
    <citation type="submission" date="2022-08" db="EMBL/GenBank/DDBJ databases">
        <authorList>
            <person name="Tistechok S."/>
            <person name="Samborskyy M."/>
            <person name="Roman I."/>
        </authorList>
    </citation>
    <scope>NUCLEOTIDE SEQUENCE</scope>
    <source>
        <strain evidence="9">DSM 103496</strain>
    </source>
</reference>
<dbReference type="GO" id="GO:0006508">
    <property type="term" value="P:proteolysis"/>
    <property type="evidence" value="ECO:0007669"/>
    <property type="project" value="UniProtKB-KW"/>
</dbReference>
<dbReference type="PROSITE" id="PS00138">
    <property type="entry name" value="SUBTILASE_SER"/>
    <property type="match status" value="1"/>
</dbReference>
<accession>A0A9X2VS34</accession>
<dbReference type="RefSeq" id="WP_259627102.1">
    <property type="nucleotide sequence ID" value="NZ_JANYMP010000019.1"/>
</dbReference>
<dbReference type="InterPro" id="IPR015500">
    <property type="entry name" value="Peptidase_S8_subtilisin-rel"/>
</dbReference>
<evidence type="ECO:0000256" key="2">
    <source>
        <dbReference type="ARBA" id="ARBA00022670"/>
    </source>
</evidence>
<keyword evidence="3 5" id="KW-0378">Hydrolase</keyword>
<feature type="active site" description="Charge relay system" evidence="5">
    <location>
        <position position="343"/>
    </location>
</feature>
<dbReference type="SUPFAM" id="SSF52743">
    <property type="entry name" value="Subtilisin-like"/>
    <property type="match status" value="1"/>
</dbReference>
<dbReference type="InterPro" id="IPR036852">
    <property type="entry name" value="Peptidase_S8/S53_dom_sf"/>
</dbReference>
<dbReference type="Gene3D" id="3.40.50.200">
    <property type="entry name" value="Peptidase S8/S53 domain"/>
    <property type="match status" value="1"/>
</dbReference>
<gene>
    <name evidence="9" type="ORF">NZH93_32575</name>
</gene>
<keyword evidence="4 5" id="KW-0720">Serine protease</keyword>
<dbReference type="FunFam" id="3.40.50.200:FF:000014">
    <property type="entry name" value="Proteinase K"/>
    <property type="match status" value="1"/>
</dbReference>
<dbReference type="GO" id="GO:0005615">
    <property type="term" value="C:extracellular space"/>
    <property type="evidence" value="ECO:0007669"/>
    <property type="project" value="TreeGrafter"/>
</dbReference>
<comment type="similarity">
    <text evidence="1 5 6">Belongs to the peptidase S8 family.</text>
</comment>
<dbReference type="Pfam" id="PF00082">
    <property type="entry name" value="Peptidase_S8"/>
    <property type="match status" value="1"/>
</dbReference>
<dbReference type="PANTHER" id="PTHR43806:SF11">
    <property type="entry name" value="CEREVISIN-RELATED"/>
    <property type="match status" value="1"/>
</dbReference>
<dbReference type="Gene3D" id="2.60.40.10">
    <property type="entry name" value="Immunoglobulins"/>
    <property type="match status" value="1"/>
</dbReference>
<dbReference type="Pfam" id="PF05922">
    <property type="entry name" value="Inhibitor_I9"/>
    <property type="match status" value="1"/>
</dbReference>
<dbReference type="InterPro" id="IPR022398">
    <property type="entry name" value="Peptidase_S8_His-AS"/>
</dbReference>
<dbReference type="EMBL" id="JANYMP010000019">
    <property type="protein sequence ID" value="MCS7481616.1"/>
    <property type="molecule type" value="Genomic_DNA"/>
</dbReference>
<dbReference type="PRINTS" id="PR00723">
    <property type="entry name" value="SUBTILISIN"/>
</dbReference>
<sequence>MKEQLRRGAVLTALGLTGAVLFAPVVTAAPLEEAVLTASGAEAVPGSYLVVYKSGVQADATALATRYQGRLGRSFSSVIQGFSVRGLSEQQARRLAADPAVDYVEQDAVVRLQDTQTDPIWNLDRIDQRELPLDKKYTYDNTASNVTAYVIDTGIRKSHSEFEGRASYGYDFVDNDSDASDCQGHGTHVAGTVAGKTYGVAKKAKIVALRVLGCDGTGSFEGIISAIDWVTANGVKPAVVNMSLGGNGSNTTMENAVRKSITAGFTYALAGGNSGQDACQFTPARTPEAITVGAVDQAGKRSVWNSSASSNFGTCLDIWAPGTAIRSASYSSDTGSTEMGGTSMASPGVAGAAALYLGANPSATPKQVRDALVANATKNLLTDIKTGSPNLFLYTGSGGQNPNPPDPPAGKLTAATSPVSQTIGAGQFGSTTVAVQGGAGTVRLSATGGPQGAMYFFQPTTISAAGSSQLSVFTGFAAAGTYPIKITATDGVNSATTTFTLTVR</sequence>
<feature type="domain" description="Peptidase S8/S53" evidence="7">
    <location>
        <begin position="146"/>
        <end position="379"/>
    </location>
</feature>
<name>A0A9X2VS34_9PSEU</name>
<dbReference type="InterPro" id="IPR050131">
    <property type="entry name" value="Peptidase_S8_subtilisin-like"/>
</dbReference>
<keyword evidence="10" id="KW-1185">Reference proteome</keyword>
<evidence type="ECO:0000256" key="3">
    <source>
        <dbReference type="ARBA" id="ARBA00022801"/>
    </source>
</evidence>
<evidence type="ECO:0000256" key="1">
    <source>
        <dbReference type="ARBA" id="ARBA00011073"/>
    </source>
</evidence>
<dbReference type="PANTHER" id="PTHR43806">
    <property type="entry name" value="PEPTIDASE S8"/>
    <property type="match status" value="1"/>
</dbReference>
<feature type="active site" description="Charge relay system" evidence="5">
    <location>
        <position position="185"/>
    </location>
</feature>
<dbReference type="InterPro" id="IPR013783">
    <property type="entry name" value="Ig-like_fold"/>
</dbReference>
<evidence type="ECO:0000256" key="5">
    <source>
        <dbReference type="PROSITE-ProRule" id="PRU01240"/>
    </source>
</evidence>
<evidence type="ECO:0000259" key="7">
    <source>
        <dbReference type="Pfam" id="PF00082"/>
    </source>
</evidence>
<proteinExistence type="inferred from homology"/>
<protein>
    <submittedName>
        <fullName evidence="9">S8 family peptidase</fullName>
    </submittedName>
</protein>
<evidence type="ECO:0000259" key="8">
    <source>
        <dbReference type="Pfam" id="PF05922"/>
    </source>
</evidence>
<comment type="caution">
    <text evidence="9">The sequence shown here is derived from an EMBL/GenBank/DDBJ whole genome shotgun (WGS) entry which is preliminary data.</text>
</comment>
<feature type="domain" description="Inhibitor I9" evidence="8">
    <location>
        <begin position="65"/>
        <end position="113"/>
    </location>
</feature>
<dbReference type="PROSITE" id="PS00136">
    <property type="entry name" value="SUBTILASE_ASP"/>
    <property type="match status" value="1"/>
</dbReference>